<dbReference type="SMART" id="SM00220">
    <property type="entry name" value="S_TKc"/>
    <property type="match status" value="1"/>
</dbReference>
<keyword evidence="2" id="KW-0418">Kinase</keyword>
<name>A0A2J6S7A0_HYAVF</name>
<dbReference type="STRING" id="1149755.A0A2J6S7A0"/>
<dbReference type="CDD" id="cd00180">
    <property type="entry name" value="PKc"/>
    <property type="match status" value="1"/>
</dbReference>
<keyword evidence="2" id="KW-0808">Transferase</keyword>
<dbReference type="PROSITE" id="PS50011">
    <property type="entry name" value="PROTEIN_KINASE_DOM"/>
    <property type="match status" value="1"/>
</dbReference>
<dbReference type="InterPro" id="IPR011009">
    <property type="entry name" value="Kinase-like_dom_sf"/>
</dbReference>
<gene>
    <name evidence="2" type="ORF">L207DRAFT_418100</name>
</gene>
<dbReference type="GO" id="GO:0005524">
    <property type="term" value="F:ATP binding"/>
    <property type="evidence" value="ECO:0007669"/>
    <property type="project" value="InterPro"/>
</dbReference>
<dbReference type="EMBL" id="KZ613939">
    <property type="protein sequence ID" value="PMD46645.1"/>
    <property type="molecule type" value="Genomic_DNA"/>
</dbReference>
<evidence type="ECO:0000313" key="3">
    <source>
        <dbReference type="Proteomes" id="UP000235786"/>
    </source>
</evidence>
<dbReference type="Proteomes" id="UP000235786">
    <property type="component" value="Unassembled WGS sequence"/>
</dbReference>
<sequence>MSHTAKRLARKLKDEKVEWPPTEHRFFIPDSEINHRVREDTVREVLRELHPELNDRKLDQASVRICSEAPKLFTILLLCGSDQPFCSKILDFLDNHVADEDLPLARVYPPGERHYTLAKKDHKDCLGNHDGNCEIMAFSSWSWYDIEDFCRDQWQVLAPVFTSYVDHVRHYDLEGSTILPYIRDQQYESGAVKSGGYSRVWGVEIHPAHQKLLPLSDSSGPTIAVKQLNSSEQEDFDREYEMLSKLALTKDPHLIRLLATYKFKNQYHFLFPFAKFNLKTYWKNFQLDWEKKAVFWVIRQLLGLASALHVIHEFKTAAKEERFGRHGDLKPENILWFKSFEHTGHAGILQITDLGLGRFHRLESRSKQDPKDIFGSPTYVPPELALQKLVSRSYDIWSFGCVLLEFITWMLDGNAGVDAFADARMALAHDNVVDDTFYTVYSPGPGMYATVRPEVTAWIQRLRGRRRYSPMIRDLLDLVENGMLQANSADRIRSEPLKDRLEQIVEKAEKHPSSYMLGRVE</sequence>
<proteinExistence type="predicted"/>
<evidence type="ECO:0000313" key="2">
    <source>
        <dbReference type="EMBL" id="PMD46645.1"/>
    </source>
</evidence>
<dbReference type="SUPFAM" id="SSF56112">
    <property type="entry name" value="Protein kinase-like (PK-like)"/>
    <property type="match status" value="1"/>
</dbReference>
<dbReference type="PANTHER" id="PTHR24359:SF1">
    <property type="entry name" value="INHIBITOR OF NUCLEAR FACTOR KAPPA-B KINASE EPSILON SUBUNIT HOMOLOG 1-RELATED"/>
    <property type="match status" value="1"/>
</dbReference>
<dbReference type="OrthoDB" id="1046782at2759"/>
<dbReference type="AlphaFoldDB" id="A0A2J6S7A0"/>
<evidence type="ECO:0000259" key="1">
    <source>
        <dbReference type="PROSITE" id="PS50011"/>
    </source>
</evidence>
<feature type="domain" description="Protein kinase" evidence="1">
    <location>
        <begin position="186"/>
        <end position="514"/>
    </location>
</feature>
<dbReference type="GO" id="GO:0004674">
    <property type="term" value="F:protein serine/threonine kinase activity"/>
    <property type="evidence" value="ECO:0007669"/>
    <property type="project" value="TreeGrafter"/>
</dbReference>
<keyword evidence="3" id="KW-1185">Reference proteome</keyword>
<organism evidence="2 3">
    <name type="scientific">Hyaloscypha variabilis (strain UAMH 11265 / GT02V1 / F)</name>
    <name type="common">Meliniomyces variabilis</name>
    <dbReference type="NCBI Taxonomy" id="1149755"/>
    <lineage>
        <taxon>Eukaryota</taxon>
        <taxon>Fungi</taxon>
        <taxon>Dikarya</taxon>
        <taxon>Ascomycota</taxon>
        <taxon>Pezizomycotina</taxon>
        <taxon>Leotiomycetes</taxon>
        <taxon>Helotiales</taxon>
        <taxon>Hyaloscyphaceae</taxon>
        <taxon>Hyaloscypha</taxon>
        <taxon>Hyaloscypha variabilis</taxon>
    </lineage>
</organism>
<dbReference type="PANTHER" id="PTHR24359">
    <property type="entry name" value="SERINE/THREONINE-PROTEIN KINASE SBK1"/>
    <property type="match status" value="1"/>
</dbReference>
<dbReference type="Gene3D" id="1.10.510.10">
    <property type="entry name" value="Transferase(Phosphotransferase) domain 1"/>
    <property type="match status" value="1"/>
</dbReference>
<protein>
    <submittedName>
        <fullName evidence="2">Kinase-like protein</fullName>
    </submittedName>
</protein>
<accession>A0A2J6S7A0</accession>
<reference evidence="2 3" key="1">
    <citation type="submission" date="2016-04" db="EMBL/GenBank/DDBJ databases">
        <title>A degradative enzymes factory behind the ericoid mycorrhizal symbiosis.</title>
        <authorList>
            <consortium name="DOE Joint Genome Institute"/>
            <person name="Martino E."/>
            <person name="Morin E."/>
            <person name="Grelet G."/>
            <person name="Kuo A."/>
            <person name="Kohler A."/>
            <person name="Daghino S."/>
            <person name="Barry K."/>
            <person name="Choi C."/>
            <person name="Cichocki N."/>
            <person name="Clum A."/>
            <person name="Copeland A."/>
            <person name="Hainaut M."/>
            <person name="Haridas S."/>
            <person name="Labutti K."/>
            <person name="Lindquist E."/>
            <person name="Lipzen A."/>
            <person name="Khouja H.-R."/>
            <person name="Murat C."/>
            <person name="Ohm R."/>
            <person name="Olson A."/>
            <person name="Spatafora J."/>
            <person name="Veneault-Fourrey C."/>
            <person name="Henrissat B."/>
            <person name="Grigoriev I."/>
            <person name="Martin F."/>
            <person name="Perotto S."/>
        </authorList>
    </citation>
    <scope>NUCLEOTIDE SEQUENCE [LARGE SCALE GENOMIC DNA]</scope>
    <source>
        <strain evidence="2 3">F</strain>
    </source>
</reference>
<dbReference type="Pfam" id="PF00069">
    <property type="entry name" value="Pkinase"/>
    <property type="match status" value="1"/>
</dbReference>
<dbReference type="InterPro" id="IPR000719">
    <property type="entry name" value="Prot_kinase_dom"/>
</dbReference>